<organism evidence="1 2">
    <name type="scientific">Aldrovandia affinis</name>
    <dbReference type="NCBI Taxonomy" id="143900"/>
    <lineage>
        <taxon>Eukaryota</taxon>
        <taxon>Metazoa</taxon>
        <taxon>Chordata</taxon>
        <taxon>Craniata</taxon>
        <taxon>Vertebrata</taxon>
        <taxon>Euteleostomi</taxon>
        <taxon>Actinopterygii</taxon>
        <taxon>Neopterygii</taxon>
        <taxon>Teleostei</taxon>
        <taxon>Notacanthiformes</taxon>
        <taxon>Halosauridae</taxon>
        <taxon>Aldrovandia</taxon>
    </lineage>
</organism>
<protein>
    <submittedName>
        <fullName evidence="1">Uncharacterized protein</fullName>
    </submittedName>
</protein>
<comment type="caution">
    <text evidence="1">The sequence shown here is derived from an EMBL/GenBank/DDBJ whole genome shotgun (WGS) entry which is preliminary data.</text>
</comment>
<evidence type="ECO:0000313" key="2">
    <source>
        <dbReference type="Proteomes" id="UP001221898"/>
    </source>
</evidence>
<dbReference type="EMBL" id="JAINUG010000438">
    <property type="protein sequence ID" value="KAJ8371665.1"/>
    <property type="molecule type" value="Genomic_DNA"/>
</dbReference>
<sequence>MSQGQRIARFFCFYYRAITSAALLPAAGVPTLSSRHINSGERASPGTTSAATCTTTWRLDRCCCCCACSCSPSQMRPTNLGHTERPRAGR</sequence>
<accession>A0AAD7R8G4</accession>
<proteinExistence type="predicted"/>
<dbReference type="Proteomes" id="UP001221898">
    <property type="component" value="Unassembled WGS sequence"/>
</dbReference>
<reference evidence="1" key="1">
    <citation type="journal article" date="2023" name="Science">
        <title>Genome structures resolve the early diversification of teleost fishes.</title>
        <authorList>
            <person name="Parey E."/>
            <person name="Louis A."/>
            <person name="Montfort J."/>
            <person name="Bouchez O."/>
            <person name="Roques C."/>
            <person name="Iampietro C."/>
            <person name="Lluch J."/>
            <person name="Castinel A."/>
            <person name="Donnadieu C."/>
            <person name="Desvignes T."/>
            <person name="Floi Bucao C."/>
            <person name="Jouanno E."/>
            <person name="Wen M."/>
            <person name="Mejri S."/>
            <person name="Dirks R."/>
            <person name="Jansen H."/>
            <person name="Henkel C."/>
            <person name="Chen W.J."/>
            <person name="Zahm M."/>
            <person name="Cabau C."/>
            <person name="Klopp C."/>
            <person name="Thompson A.W."/>
            <person name="Robinson-Rechavi M."/>
            <person name="Braasch I."/>
            <person name="Lecointre G."/>
            <person name="Bobe J."/>
            <person name="Postlethwait J.H."/>
            <person name="Berthelot C."/>
            <person name="Roest Crollius H."/>
            <person name="Guiguen Y."/>
        </authorList>
    </citation>
    <scope>NUCLEOTIDE SEQUENCE</scope>
    <source>
        <strain evidence="1">NC1722</strain>
    </source>
</reference>
<gene>
    <name evidence="1" type="ORF">AAFF_G00303410</name>
</gene>
<name>A0AAD7R8G4_9TELE</name>
<evidence type="ECO:0000313" key="1">
    <source>
        <dbReference type="EMBL" id="KAJ8371665.1"/>
    </source>
</evidence>
<keyword evidence="2" id="KW-1185">Reference proteome</keyword>
<dbReference type="AlphaFoldDB" id="A0AAD7R8G4"/>